<protein>
    <submittedName>
        <fullName evidence="2">Uncharacterized protein</fullName>
    </submittedName>
</protein>
<feature type="region of interest" description="Disordered" evidence="1">
    <location>
        <begin position="165"/>
        <end position="185"/>
    </location>
</feature>
<reference evidence="2" key="1">
    <citation type="submission" date="2021-05" db="EMBL/GenBank/DDBJ databases">
        <title>Energy efficiency and biological interactions define the core microbiome of deep oligotrophic groundwater.</title>
        <authorList>
            <person name="Mehrshad M."/>
            <person name="Lopez-Fernandez M."/>
            <person name="Bell E."/>
            <person name="Bernier-Latmani R."/>
            <person name="Bertilsson S."/>
            <person name="Dopson M."/>
        </authorList>
    </citation>
    <scope>NUCLEOTIDE SEQUENCE</scope>
    <source>
        <strain evidence="2">Modern_marine.mb.64</strain>
    </source>
</reference>
<accession>A0A948RTB3</accession>
<organism evidence="2 3">
    <name type="scientific">Eiseniibacteriota bacterium</name>
    <dbReference type="NCBI Taxonomy" id="2212470"/>
    <lineage>
        <taxon>Bacteria</taxon>
        <taxon>Candidatus Eiseniibacteriota</taxon>
    </lineage>
</organism>
<name>A0A948RTB3_UNCEI</name>
<dbReference type="Proteomes" id="UP000777784">
    <property type="component" value="Unassembled WGS sequence"/>
</dbReference>
<gene>
    <name evidence="2" type="ORF">KJ970_06165</name>
</gene>
<evidence type="ECO:0000256" key="1">
    <source>
        <dbReference type="SAM" id="MobiDB-lite"/>
    </source>
</evidence>
<sequence>MRRILWITLGVGAGLFLLAALWGHGKMRKLMDSRPLFEVIPSIGRVEWSEIRWSYLPPRVFLDDIKAEGEFSNVLLKVSFERIILKPSLGVVVGRGLRYSDWSAVLEGGRLLVPESLGFLFPSVEVRDRIDGASMGEGADSLPAVLADSVKEISTHRTGTIDAKATGPVRHRKGGESNRGRQGHAQWSLTAPELILAAGVAGDDTLLLKMEGLRVNIGEREGRTRWSADWTIPGDGRPWSLLAEREGNAWEGPPRSVILKGGSLDGRWLNALTGSRFPIGEAARFTGIKGRWENELWSLEGAFQGPVVQDGISIWIGPMPADADSNQDRIHPIERFDFHIYGRTDTCPLIVEDLPTEAGLSSTADVKVLIHNHGLGTPGLETEIRLNLIKMDGVPLPGSLSPDAGSWNLAGPASGWGRLTYPLALLRGEPSPPPTWEADLHLAQGTISGFQPLEDVFQLTGSKRAIAYQQLDAHLEGWGREILIESIEAEGGSGRIDGSLAIDGARYEAYIAVVPETSDIGWLEDLQVKSPTLYARAVDNGSRRRVDLIRSRQWKAQRSSLIQKWKSRVAATEDSFLHPQED</sequence>
<proteinExistence type="predicted"/>
<dbReference type="AlphaFoldDB" id="A0A948RTB3"/>
<dbReference type="EMBL" id="JAHJDP010000032">
    <property type="protein sequence ID" value="MBU2690495.1"/>
    <property type="molecule type" value="Genomic_DNA"/>
</dbReference>
<comment type="caution">
    <text evidence="2">The sequence shown here is derived from an EMBL/GenBank/DDBJ whole genome shotgun (WGS) entry which is preliminary data.</text>
</comment>
<evidence type="ECO:0000313" key="2">
    <source>
        <dbReference type="EMBL" id="MBU2690495.1"/>
    </source>
</evidence>
<evidence type="ECO:0000313" key="3">
    <source>
        <dbReference type="Proteomes" id="UP000777784"/>
    </source>
</evidence>